<evidence type="ECO:0000313" key="3">
    <source>
        <dbReference type="Proteomes" id="UP000075243"/>
    </source>
</evidence>
<gene>
    <name evidence="2" type="ORF">KK1_015578</name>
</gene>
<evidence type="ECO:0000259" key="1">
    <source>
        <dbReference type="PROSITE" id="PS50296"/>
    </source>
</evidence>
<accession>A0A151SZA8</accession>
<dbReference type="OMA" id="VHIRIHK"/>
<dbReference type="GO" id="GO:0003743">
    <property type="term" value="F:translation initiation factor activity"/>
    <property type="evidence" value="ECO:0007669"/>
    <property type="project" value="InterPro"/>
</dbReference>
<keyword evidence="2" id="KW-0328">Glycosyltransferase</keyword>
<feature type="domain" description="SUI1" evidence="1">
    <location>
        <begin position="2"/>
        <end position="38"/>
    </location>
</feature>
<dbReference type="STRING" id="3821.A0A151SZA8"/>
<name>A0A151SZA8_CAJCA</name>
<dbReference type="EC" id="2.4.1.-" evidence="2"/>
<dbReference type="InterPro" id="IPR036877">
    <property type="entry name" value="SUI1_dom_sf"/>
</dbReference>
<keyword evidence="2" id="KW-0808">Transferase</keyword>
<dbReference type="PROSITE" id="PS50296">
    <property type="entry name" value="SUI1"/>
    <property type="match status" value="1"/>
</dbReference>
<dbReference type="GO" id="GO:0016757">
    <property type="term" value="F:glycosyltransferase activity"/>
    <property type="evidence" value="ECO:0007669"/>
    <property type="project" value="UniProtKB-KW"/>
</dbReference>
<keyword evidence="3" id="KW-1185">Reference proteome</keyword>
<dbReference type="Proteomes" id="UP000075243">
    <property type="component" value="Chromosome 10"/>
</dbReference>
<organism evidence="2 3">
    <name type="scientific">Cajanus cajan</name>
    <name type="common">Pigeon pea</name>
    <name type="synonym">Cajanus indicus</name>
    <dbReference type="NCBI Taxonomy" id="3821"/>
    <lineage>
        <taxon>Eukaryota</taxon>
        <taxon>Viridiplantae</taxon>
        <taxon>Streptophyta</taxon>
        <taxon>Embryophyta</taxon>
        <taxon>Tracheophyta</taxon>
        <taxon>Spermatophyta</taxon>
        <taxon>Magnoliopsida</taxon>
        <taxon>eudicotyledons</taxon>
        <taxon>Gunneridae</taxon>
        <taxon>Pentapetalae</taxon>
        <taxon>rosids</taxon>
        <taxon>fabids</taxon>
        <taxon>Fabales</taxon>
        <taxon>Fabaceae</taxon>
        <taxon>Papilionoideae</taxon>
        <taxon>50 kb inversion clade</taxon>
        <taxon>NPAAA clade</taxon>
        <taxon>indigoferoid/millettioid clade</taxon>
        <taxon>Phaseoleae</taxon>
        <taxon>Cajanus</taxon>
    </lineage>
</organism>
<evidence type="ECO:0000313" key="2">
    <source>
        <dbReference type="EMBL" id="KYP60130.1"/>
    </source>
</evidence>
<dbReference type="EMBL" id="CM003612">
    <property type="protein sequence ID" value="KYP60130.1"/>
    <property type="molecule type" value="Genomic_DNA"/>
</dbReference>
<dbReference type="Pfam" id="PF01253">
    <property type="entry name" value="SUI1"/>
    <property type="match status" value="1"/>
</dbReference>
<reference evidence="2 3" key="1">
    <citation type="journal article" date="2012" name="Nat. Biotechnol.">
        <title>Draft genome sequence of pigeonpea (Cajanus cajan), an orphan legume crop of resource-poor farmers.</title>
        <authorList>
            <person name="Varshney R.K."/>
            <person name="Chen W."/>
            <person name="Li Y."/>
            <person name="Bharti A.K."/>
            <person name="Saxena R.K."/>
            <person name="Schlueter J.A."/>
            <person name="Donoghue M.T."/>
            <person name="Azam S."/>
            <person name="Fan G."/>
            <person name="Whaley A.M."/>
            <person name="Farmer A.D."/>
            <person name="Sheridan J."/>
            <person name="Iwata A."/>
            <person name="Tuteja R."/>
            <person name="Penmetsa R.V."/>
            <person name="Wu W."/>
            <person name="Upadhyaya H.D."/>
            <person name="Yang S.P."/>
            <person name="Shah T."/>
            <person name="Saxena K.B."/>
            <person name="Michael T."/>
            <person name="McCombie W.R."/>
            <person name="Yang B."/>
            <person name="Zhang G."/>
            <person name="Yang H."/>
            <person name="Wang J."/>
            <person name="Spillane C."/>
            <person name="Cook D.R."/>
            <person name="May G.D."/>
            <person name="Xu X."/>
            <person name="Jackson S.A."/>
        </authorList>
    </citation>
    <scope>NUCLEOTIDE SEQUENCE [LARGE SCALE GENOMIC DNA]</scope>
    <source>
        <strain evidence="3">cv. Asha</strain>
    </source>
</reference>
<protein>
    <submittedName>
        <fullName evidence="2">Protein translation factor SUI1 isogeny</fullName>
        <ecNumber evidence="2">2.4.1.-</ecNumber>
    </submittedName>
</protein>
<sequence length="50" mass="5705">MEQCSCNGRLVNDPQFGKVIELFGDQRRTVSSFLVQEGIVKKKHVKIHGF</sequence>
<dbReference type="AlphaFoldDB" id="A0A151SZA8"/>
<dbReference type="InterPro" id="IPR001950">
    <property type="entry name" value="SUI1"/>
</dbReference>
<dbReference type="Gramene" id="C.cajan_15140.t">
    <property type="protein sequence ID" value="C.cajan_15140.t"/>
    <property type="gene ID" value="C.cajan_15140"/>
</dbReference>
<dbReference type="Gene3D" id="3.30.780.10">
    <property type="entry name" value="SUI1-like domain"/>
    <property type="match status" value="1"/>
</dbReference>
<proteinExistence type="predicted"/>
<dbReference type="SUPFAM" id="SSF55159">
    <property type="entry name" value="eIF1-like"/>
    <property type="match status" value="1"/>
</dbReference>